<feature type="transmembrane region" description="Helical" evidence="8">
    <location>
        <begin position="12"/>
        <end position="35"/>
    </location>
</feature>
<reference evidence="10" key="1">
    <citation type="submission" date="2014-11" db="EMBL/GenBank/DDBJ databases">
        <authorList>
            <person name="Geib S."/>
        </authorList>
    </citation>
    <scope>NUCLEOTIDE SEQUENCE</scope>
</reference>
<dbReference type="InterPro" id="IPR020846">
    <property type="entry name" value="MFS_dom"/>
</dbReference>
<feature type="transmembrane region" description="Helical" evidence="8">
    <location>
        <begin position="142"/>
        <end position="163"/>
    </location>
</feature>
<dbReference type="PROSITE" id="PS50850">
    <property type="entry name" value="MFS"/>
    <property type="match status" value="1"/>
</dbReference>
<dbReference type="Pfam" id="PF00083">
    <property type="entry name" value="Sugar_tr"/>
    <property type="match status" value="1"/>
</dbReference>
<evidence type="ECO:0000313" key="10">
    <source>
        <dbReference type="EMBL" id="JAD00063.1"/>
    </source>
</evidence>
<dbReference type="OrthoDB" id="6612291at2759"/>
<evidence type="ECO:0000256" key="4">
    <source>
        <dbReference type="ARBA" id="ARBA00022597"/>
    </source>
</evidence>
<evidence type="ECO:0000256" key="3">
    <source>
        <dbReference type="ARBA" id="ARBA00022475"/>
    </source>
</evidence>
<dbReference type="InterPro" id="IPR005829">
    <property type="entry name" value="Sugar_transporter_CS"/>
</dbReference>
<keyword evidence="4" id="KW-0762">Sugar transport</keyword>
<sequence length="462" mass="51120">MTEGNQSKYQYLAGICVNIITISYGGFCGWPSASFLKLQSSESPLATGPMSSSDVGWVGSMVCVGGALGTIFCSWFADRYGRKKCMLLVALPSLIGWWIIPFATTPTHLCIARVFGGFSGGGIFTVIPIYTTEFAQDHVRGILGTMLMLTFNFGILCAFILGHFFTYDVVAWIISSLSVVFLLCFSFLKETPQHLLNNNKIKKAEKSLKYFRNIRAMSHEWPEHFKFELDKLKGDVKQSDDDEESNSISWKDINDPTTRKAFLIGIIIITLMQCSGCFAMLNYSANIFQESGSSLSPTVSAIIVGVIQLVGSYASTLLVERAGRKFLLLISTLGTTLGHIIFGVYTYLTVLGYDVHDFSWVPVVSFSFTIFISSVGLMTLPYVVIAEIIPPKLRSMGSMVCMIQMWIAGLIMLKFLPLMVEVLGMHGMVFAFAGICIIGIIFIYFFVPETKGKTIEEILESL</sequence>
<evidence type="ECO:0000256" key="2">
    <source>
        <dbReference type="ARBA" id="ARBA00022448"/>
    </source>
</evidence>
<dbReference type="InterPro" id="IPR036259">
    <property type="entry name" value="MFS_trans_sf"/>
</dbReference>
<feature type="transmembrane region" description="Helical" evidence="8">
    <location>
        <begin position="360"/>
        <end position="384"/>
    </location>
</feature>
<feature type="transmembrane region" description="Helical" evidence="8">
    <location>
        <begin position="396"/>
        <end position="416"/>
    </location>
</feature>
<evidence type="ECO:0000256" key="5">
    <source>
        <dbReference type="ARBA" id="ARBA00022692"/>
    </source>
</evidence>
<feature type="transmembrane region" description="Helical" evidence="8">
    <location>
        <begin position="428"/>
        <end position="447"/>
    </location>
</feature>
<dbReference type="InterPro" id="IPR050549">
    <property type="entry name" value="MFS_Trehalose_Transporter"/>
</dbReference>
<organism evidence="10">
    <name type="scientific">Zeugodacus cucurbitae</name>
    <name type="common">Melon fruit fly</name>
    <name type="synonym">Bactrocera cucurbitae</name>
    <dbReference type="NCBI Taxonomy" id="28588"/>
    <lineage>
        <taxon>Eukaryota</taxon>
        <taxon>Metazoa</taxon>
        <taxon>Ecdysozoa</taxon>
        <taxon>Arthropoda</taxon>
        <taxon>Hexapoda</taxon>
        <taxon>Insecta</taxon>
        <taxon>Pterygota</taxon>
        <taxon>Neoptera</taxon>
        <taxon>Endopterygota</taxon>
        <taxon>Diptera</taxon>
        <taxon>Brachycera</taxon>
        <taxon>Muscomorpha</taxon>
        <taxon>Tephritoidea</taxon>
        <taxon>Tephritidae</taxon>
        <taxon>Zeugodacus</taxon>
        <taxon>Zeugodacus</taxon>
    </lineage>
</organism>
<dbReference type="Gene3D" id="1.20.1250.20">
    <property type="entry name" value="MFS general substrate transporter like domains"/>
    <property type="match status" value="1"/>
</dbReference>
<keyword evidence="7 8" id="KW-0472">Membrane</keyword>
<feature type="transmembrane region" description="Helical" evidence="8">
    <location>
        <begin position="169"/>
        <end position="188"/>
    </location>
</feature>
<name>A0A0A1WNR4_ZEUCU</name>
<comment type="subcellular location">
    <subcellularLocation>
        <location evidence="1">Cell membrane</location>
        <topology evidence="1">Multi-pass membrane protein</topology>
    </subcellularLocation>
</comment>
<evidence type="ECO:0000256" key="7">
    <source>
        <dbReference type="ARBA" id="ARBA00023136"/>
    </source>
</evidence>
<feature type="domain" description="Major facilitator superfamily (MFS) profile" evidence="9">
    <location>
        <begin position="18"/>
        <end position="451"/>
    </location>
</feature>
<keyword evidence="6 8" id="KW-1133">Transmembrane helix</keyword>
<feature type="transmembrane region" description="Helical" evidence="8">
    <location>
        <begin position="55"/>
        <end position="78"/>
    </location>
</feature>
<evidence type="ECO:0000256" key="1">
    <source>
        <dbReference type="ARBA" id="ARBA00004651"/>
    </source>
</evidence>
<dbReference type="AlphaFoldDB" id="A0A0A1WNR4"/>
<feature type="transmembrane region" description="Helical" evidence="8">
    <location>
        <begin position="326"/>
        <end position="348"/>
    </location>
</feature>
<dbReference type="SUPFAM" id="SSF103473">
    <property type="entry name" value="MFS general substrate transporter"/>
    <property type="match status" value="1"/>
</dbReference>
<protein>
    <submittedName>
        <fullName evidence="10">Facilitated trehalose transporter Tret1</fullName>
    </submittedName>
</protein>
<evidence type="ECO:0000259" key="9">
    <source>
        <dbReference type="PROSITE" id="PS50850"/>
    </source>
</evidence>
<evidence type="ECO:0000256" key="8">
    <source>
        <dbReference type="SAM" id="Phobius"/>
    </source>
</evidence>
<keyword evidence="3" id="KW-1003">Cell membrane</keyword>
<proteinExistence type="predicted"/>
<feature type="transmembrane region" description="Helical" evidence="8">
    <location>
        <begin position="111"/>
        <end position="130"/>
    </location>
</feature>
<evidence type="ECO:0000256" key="6">
    <source>
        <dbReference type="ARBA" id="ARBA00022989"/>
    </source>
</evidence>
<dbReference type="PANTHER" id="PTHR48021">
    <property type="match status" value="1"/>
</dbReference>
<dbReference type="InterPro" id="IPR005828">
    <property type="entry name" value="MFS_sugar_transport-like"/>
</dbReference>
<accession>A0A0A1WNR4</accession>
<feature type="transmembrane region" description="Helical" evidence="8">
    <location>
        <begin position="301"/>
        <end position="319"/>
    </location>
</feature>
<dbReference type="EMBL" id="GBXI01014229">
    <property type="protein sequence ID" value="JAD00063.1"/>
    <property type="molecule type" value="Transcribed_RNA"/>
</dbReference>
<dbReference type="GO" id="GO:0022857">
    <property type="term" value="F:transmembrane transporter activity"/>
    <property type="evidence" value="ECO:0007669"/>
    <property type="project" value="InterPro"/>
</dbReference>
<dbReference type="GO" id="GO:0005886">
    <property type="term" value="C:plasma membrane"/>
    <property type="evidence" value="ECO:0007669"/>
    <property type="project" value="UniProtKB-SubCell"/>
</dbReference>
<feature type="transmembrane region" description="Helical" evidence="8">
    <location>
        <begin position="261"/>
        <end position="281"/>
    </location>
</feature>
<dbReference type="FunFam" id="1.20.1250.20:FF:000218">
    <property type="entry name" value="facilitated trehalose transporter Tret1"/>
    <property type="match status" value="1"/>
</dbReference>
<keyword evidence="5 8" id="KW-0812">Transmembrane</keyword>
<keyword evidence="2" id="KW-0813">Transport</keyword>
<reference evidence="10" key="2">
    <citation type="journal article" date="2015" name="Gigascience">
        <title>Reconstructing a comprehensive transcriptome assembly of a white-pupal translocated strain of the pest fruit fly Bactrocera cucurbitae.</title>
        <authorList>
            <person name="Sim S.B."/>
            <person name="Calla B."/>
            <person name="Hall B."/>
            <person name="DeRego T."/>
            <person name="Geib S.M."/>
        </authorList>
    </citation>
    <scope>NUCLEOTIDE SEQUENCE</scope>
</reference>
<gene>
    <name evidence="10" type="primary">Tret1_4</name>
    <name evidence="10" type="ORF">g.14998</name>
</gene>
<dbReference type="PANTHER" id="PTHR48021:SF33">
    <property type="entry name" value="AT22075P-RELATED"/>
    <property type="match status" value="1"/>
</dbReference>
<dbReference type="PROSITE" id="PS00217">
    <property type="entry name" value="SUGAR_TRANSPORT_2"/>
    <property type="match status" value="1"/>
</dbReference>
<feature type="transmembrane region" description="Helical" evidence="8">
    <location>
        <begin position="85"/>
        <end position="105"/>
    </location>
</feature>